<proteinExistence type="predicted"/>
<feature type="region of interest" description="Disordered" evidence="1">
    <location>
        <begin position="42"/>
        <end position="61"/>
    </location>
</feature>
<organism evidence="2">
    <name type="scientific">marine sediment metagenome</name>
    <dbReference type="NCBI Taxonomy" id="412755"/>
    <lineage>
        <taxon>unclassified sequences</taxon>
        <taxon>metagenomes</taxon>
        <taxon>ecological metagenomes</taxon>
    </lineage>
</organism>
<comment type="caution">
    <text evidence="2">The sequence shown here is derived from an EMBL/GenBank/DDBJ whole genome shotgun (WGS) entry which is preliminary data.</text>
</comment>
<protein>
    <recommendedName>
        <fullName evidence="3">Helix-turn-helix domain-containing protein</fullName>
    </recommendedName>
</protein>
<sequence length="61" mass="6930">MQQKAIPLVQAAQIAGKAYHAMLNSVLRGDVRGYQDDHGRWKVSKADAQRLGRERRKKAKK</sequence>
<gene>
    <name evidence="2" type="ORF">LCGC14_1350160</name>
</gene>
<evidence type="ECO:0008006" key="3">
    <source>
        <dbReference type="Google" id="ProtNLM"/>
    </source>
</evidence>
<feature type="compositionally biased region" description="Basic and acidic residues" evidence="1">
    <location>
        <begin position="42"/>
        <end position="52"/>
    </location>
</feature>
<evidence type="ECO:0000313" key="2">
    <source>
        <dbReference type="EMBL" id="KKM79406.1"/>
    </source>
</evidence>
<dbReference type="AlphaFoldDB" id="A0A0F9KX72"/>
<accession>A0A0F9KX72</accession>
<evidence type="ECO:0000256" key="1">
    <source>
        <dbReference type="SAM" id="MobiDB-lite"/>
    </source>
</evidence>
<reference evidence="2" key="1">
    <citation type="journal article" date="2015" name="Nature">
        <title>Complex archaea that bridge the gap between prokaryotes and eukaryotes.</title>
        <authorList>
            <person name="Spang A."/>
            <person name="Saw J.H."/>
            <person name="Jorgensen S.L."/>
            <person name="Zaremba-Niedzwiedzka K."/>
            <person name="Martijn J."/>
            <person name="Lind A.E."/>
            <person name="van Eijk R."/>
            <person name="Schleper C."/>
            <person name="Guy L."/>
            <person name="Ettema T.J."/>
        </authorList>
    </citation>
    <scope>NUCLEOTIDE SEQUENCE</scope>
</reference>
<dbReference type="EMBL" id="LAZR01008339">
    <property type="protein sequence ID" value="KKM79406.1"/>
    <property type="molecule type" value="Genomic_DNA"/>
</dbReference>
<name>A0A0F9KX72_9ZZZZ</name>